<sequence length="50" mass="5205">MATTPQEINQDAGVGQNPQCFPRFFGDAILASLPARSEATQAEASLPISG</sequence>
<keyword evidence="2" id="KW-1185">Reference proteome</keyword>
<proteinExistence type="predicted"/>
<dbReference type="EMBL" id="CP001472">
    <property type="protein sequence ID" value="ACO33134.1"/>
    <property type="molecule type" value="Genomic_DNA"/>
</dbReference>
<dbReference type="AlphaFoldDB" id="C1F3U6"/>
<evidence type="ECO:0000313" key="2">
    <source>
        <dbReference type="Proteomes" id="UP000002207"/>
    </source>
</evidence>
<dbReference type="Proteomes" id="UP000002207">
    <property type="component" value="Chromosome"/>
</dbReference>
<dbReference type="HOGENOM" id="CLU_3113435_0_0_0"/>
<dbReference type="KEGG" id="aca:ACP_2884"/>
<evidence type="ECO:0000313" key="1">
    <source>
        <dbReference type="EMBL" id="ACO33134.1"/>
    </source>
</evidence>
<protein>
    <submittedName>
        <fullName evidence="1">Uncharacterized protein</fullName>
    </submittedName>
</protein>
<organism evidence="1 2">
    <name type="scientific">Acidobacterium capsulatum (strain ATCC 51196 / DSM 11244 / BCRC 80197 / JCM 7670 / NBRC 15755 / NCIMB 13165 / 161)</name>
    <dbReference type="NCBI Taxonomy" id="240015"/>
    <lineage>
        <taxon>Bacteria</taxon>
        <taxon>Pseudomonadati</taxon>
        <taxon>Acidobacteriota</taxon>
        <taxon>Terriglobia</taxon>
        <taxon>Terriglobales</taxon>
        <taxon>Acidobacteriaceae</taxon>
        <taxon>Acidobacterium</taxon>
    </lineage>
</organism>
<reference evidence="1 2" key="1">
    <citation type="journal article" date="2009" name="Appl. Environ. Microbiol.">
        <title>Three genomes from the phylum Acidobacteria provide insight into the lifestyles of these microorganisms in soils.</title>
        <authorList>
            <person name="Ward N.L."/>
            <person name="Challacombe J.F."/>
            <person name="Janssen P.H."/>
            <person name="Henrissat B."/>
            <person name="Coutinho P.M."/>
            <person name="Wu M."/>
            <person name="Xie G."/>
            <person name="Haft D.H."/>
            <person name="Sait M."/>
            <person name="Badger J."/>
            <person name="Barabote R.D."/>
            <person name="Bradley B."/>
            <person name="Brettin T.S."/>
            <person name="Brinkac L.M."/>
            <person name="Bruce D."/>
            <person name="Creasy T."/>
            <person name="Daugherty S.C."/>
            <person name="Davidsen T.M."/>
            <person name="DeBoy R.T."/>
            <person name="Detter J.C."/>
            <person name="Dodson R.J."/>
            <person name="Durkin A.S."/>
            <person name="Ganapathy A."/>
            <person name="Gwinn-Giglio M."/>
            <person name="Han C.S."/>
            <person name="Khouri H."/>
            <person name="Kiss H."/>
            <person name="Kothari S.P."/>
            <person name="Madupu R."/>
            <person name="Nelson K.E."/>
            <person name="Nelson W.C."/>
            <person name="Paulsen I."/>
            <person name="Penn K."/>
            <person name="Ren Q."/>
            <person name="Rosovitz M.J."/>
            <person name="Selengut J.D."/>
            <person name="Shrivastava S."/>
            <person name="Sullivan S.A."/>
            <person name="Tapia R."/>
            <person name="Thompson L.S."/>
            <person name="Watkins K.L."/>
            <person name="Yang Q."/>
            <person name="Yu C."/>
            <person name="Zafar N."/>
            <person name="Zhou L."/>
            <person name="Kuske C.R."/>
        </authorList>
    </citation>
    <scope>NUCLEOTIDE SEQUENCE [LARGE SCALE GENOMIC DNA]</scope>
    <source>
        <strain evidence="2">ATCC 51196 / DSM 11244 / BCRC 80197 / JCM 7670 / NBRC 15755 / NCIMB 13165 / 161</strain>
    </source>
</reference>
<dbReference type="InParanoid" id="C1F3U6"/>
<name>C1F3U6_ACIC5</name>
<accession>C1F3U6</accession>
<gene>
    <name evidence="1" type="ordered locus">ACP_2884</name>
</gene>